<dbReference type="RefSeq" id="WP_072703055.1">
    <property type="nucleotide sequence ID" value="NZ_FMJB01000015.1"/>
</dbReference>
<evidence type="ECO:0000256" key="2">
    <source>
        <dbReference type="SAM" id="SignalP"/>
    </source>
</evidence>
<keyword evidence="2" id="KW-0732">Signal</keyword>
<sequence>MKSISAALLASTLATPMAAQVTRDMDAHEHGVSTLEIAIEGQSVSMSLTAPGMDLVGFEYEAETNTDKAAIDSALKLLAEPANVVQMPGTAECTMTEAEAHLADDHDEEHGGEEHAHEDEHSHKNEHDDGNGHTEFHARYGFTCVAPEAVTEVTFPYFDQFENAQEIEVVYVTDQGAGTAEATRAAHSVRLE</sequence>
<dbReference type="EMBL" id="FMJB01000015">
    <property type="protein sequence ID" value="SCM66164.1"/>
    <property type="molecule type" value="Genomic_DNA"/>
</dbReference>
<evidence type="ECO:0000313" key="3">
    <source>
        <dbReference type="EMBL" id="SCM66164.1"/>
    </source>
</evidence>
<dbReference type="Pfam" id="PF10986">
    <property type="entry name" value="ZrgA"/>
    <property type="match status" value="1"/>
</dbReference>
<feature type="region of interest" description="Disordered" evidence="1">
    <location>
        <begin position="106"/>
        <end position="134"/>
    </location>
</feature>
<proteinExistence type="predicted"/>
<gene>
    <name evidence="3" type="ORF">KARMA_0337</name>
</gene>
<protein>
    <submittedName>
        <fullName evidence="3">Putative secreted protein</fullName>
    </submittedName>
</protein>
<organism evidence="3 4">
    <name type="scientific">Donghicola eburneus</name>
    <dbReference type="NCBI Taxonomy" id="393278"/>
    <lineage>
        <taxon>Bacteria</taxon>
        <taxon>Pseudomonadati</taxon>
        <taxon>Pseudomonadota</taxon>
        <taxon>Alphaproteobacteria</taxon>
        <taxon>Rhodobacterales</taxon>
        <taxon>Roseobacteraceae</taxon>
        <taxon>Donghicola</taxon>
    </lineage>
</organism>
<feature type="signal peptide" evidence="2">
    <location>
        <begin position="1"/>
        <end position="19"/>
    </location>
</feature>
<evidence type="ECO:0000256" key="1">
    <source>
        <dbReference type="SAM" id="MobiDB-lite"/>
    </source>
</evidence>
<evidence type="ECO:0000313" key="4">
    <source>
        <dbReference type="Proteomes" id="UP000184085"/>
    </source>
</evidence>
<name>A0A1M4MWY4_9RHOB</name>
<keyword evidence="4" id="KW-1185">Reference proteome</keyword>
<accession>A0A1M4MWY4</accession>
<feature type="chain" id="PRO_5012138022" evidence="2">
    <location>
        <begin position="20"/>
        <end position="192"/>
    </location>
</feature>
<reference evidence="4" key="1">
    <citation type="submission" date="2016-09" db="EMBL/GenBank/DDBJ databases">
        <authorList>
            <person name="Wibberg D."/>
        </authorList>
    </citation>
    <scope>NUCLEOTIDE SEQUENCE [LARGE SCALE GENOMIC DNA]</scope>
</reference>
<dbReference type="InterPro" id="IPR021253">
    <property type="entry name" value="ZrgA-like"/>
</dbReference>
<dbReference type="AlphaFoldDB" id="A0A1M4MWY4"/>
<dbReference type="Proteomes" id="UP000184085">
    <property type="component" value="Unassembled WGS sequence"/>
</dbReference>